<dbReference type="OrthoDB" id="10262287at2759"/>
<dbReference type="InterPro" id="IPR027482">
    <property type="entry name" value="Sec1-like_dom2"/>
</dbReference>
<organism evidence="1 2">
    <name type="scientific">Trachipleistophora hominis</name>
    <name type="common">Microsporidian parasite</name>
    <dbReference type="NCBI Taxonomy" id="72359"/>
    <lineage>
        <taxon>Eukaryota</taxon>
        <taxon>Fungi</taxon>
        <taxon>Fungi incertae sedis</taxon>
        <taxon>Microsporidia</taxon>
        <taxon>Pleistophoridae</taxon>
        <taxon>Trachipleistophora</taxon>
    </lineage>
</organism>
<dbReference type="Proteomes" id="UP000011185">
    <property type="component" value="Unassembled WGS sequence"/>
</dbReference>
<evidence type="ECO:0000313" key="1">
    <source>
        <dbReference type="EMBL" id="ELQ76265.1"/>
    </source>
</evidence>
<dbReference type="EMBL" id="JH993858">
    <property type="protein sequence ID" value="ELQ76265.1"/>
    <property type="molecule type" value="Genomic_DNA"/>
</dbReference>
<reference evidence="1 2" key="1">
    <citation type="journal article" date="2012" name="PLoS Pathog.">
        <title>The genome of the obligate intracellular parasite Trachipleistophora hominis: new insights into microsporidian genome dynamics and reductive evolution.</title>
        <authorList>
            <person name="Heinz E."/>
            <person name="Williams T.A."/>
            <person name="Nakjang S."/>
            <person name="Noel C.J."/>
            <person name="Swan D.C."/>
            <person name="Goldberg A.V."/>
            <person name="Harris S.R."/>
            <person name="Weinmaier T."/>
            <person name="Markert S."/>
            <person name="Becher D."/>
            <person name="Bernhardt J."/>
            <person name="Dagan T."/>
            <person name="Hacker C."/>
            <person name="Lucocq J.M."/>
            <person name="Schweder T."/>
            <person name="Rattei T."/>
            <person name="Hall N."/>
            <person name="Hirt R.P."/>
            <person name="Embley T.M."/>
        </authorList>
    </citation>
    <scope>NUCLEOTIDE SEQUENCE [LARGE SCALE GENOMIC DNA]</scope>
</reference>
<dbReference type="Gene3D" id="3.40.50.1910">
    <property type="match status" value="1"/>
</dbReference>
<name>L7JY85_TRAHO</name>
<evidence type="ECO:0000313" key="2">
    <source>
        <dbReference type="Proteomes" id="UP000011185"/>
    </source>
</evidence>
<accession>L7JY85</accession>
<gene>
    <name evidence="1" type="ORF">THOM_0776</name>
</gene>
<dbReference type="AlphaFoldDB" id="L7JY85"/>
<proteinExistence type="predicted"/>
<keyword evidence="2" id="KW-1185">Reference proteome</keyword>
<dbReference type="HOGENOM" id="CLU_781184_0_0_1"/>
<dbReference type="InParanoid" id="L7JY85"/>
<protein>
    <submittedName>
        <fullName evidence="1">Vacuolar sorting protein VPS33/slp1 (Sec1 family)</fullName>
    </submittedName>
</protein>
<sequence>MMLNDYLCGLTAKATKTLENYNLILSTRKEFLTKNLTNVQILELKEINSNFPCVVHATDEYLISCAQSGSIVFFLTVRSLNTRGVALHWYFMRMTNDLWSMERKTLKEVFVERDTFILTELATFFRRVHINRICCKGAVSKQLGMLLLQQDKVPKQKHRINNLLIFDRTVDLLTPTNTKIQNSITEKQMLSILLTKNGNTEKLNTLLNFYVLISLLKIDMPAIKREMVYTYGEKMVVIFDMIDRMVSINDAHIYIPDLCKAVVNKHEQFYCFDVNEGTDEGGENVVLFIGGVCQKEIDDLKGFTVLTTKLISDDLLKELI</sequence>
<dbReference type="OMA" id="HWYFMRM"/>
<dbReference type="VEuPathDB" id="MicrosporidiaDB:THOM_0776"/>